<feature type="compositionally biased region" description="Basic and acidic residues" evidence="7">
    <location>
        <begin position="204"/>
        <end position="221"/>
    </location>
</feature>
<evidence type="ECO:0000256" key="3">
    <source>
        <dbReference type="ARBA" id="ARBA00013194"/>
    </source>
</evidence>
<comment type="caution">
    <text evidence="10">The sequence shown here is derived from an EMBL/GenBank/DDBJ whole genome shotgun (WGS) entry which is preliminary data.</text>
</comment>
<dbReference type="PROSITE" id="PS50059">
    <property type="entry name" value="FKBP_PPIASE"/>
    <property type="match status" value="1"/>
</dbReference>
<keyword evidence="5 6" id="KW-0413">Isomerase</keyword>
<keyword evidence="4 6" id="KW-0697">Rotamase</keyword>
<dbReference type="Gene3D" id="3.10.50.40">
    <property type="match status" value="1"/>
</dbReference>
<protein>
    <recommendedName>
        <fullName evidence="3 6">peptidylprolyl isomerase</fullName>
        <ecNumber evidence="3 6">5.2.1.8</ecNumber>
    </recommendedName>
</protein>
<dbReference type="GO" id="GO:0003755">
    <property type="term" value="F:peptidyl-prolyl cis-trans isomerase activity"/>
    <property type="evidence" value="ECO:0007669"/>
    <property type="project" value="UniProtKB-KW"/>
</dbReference>
<gene>
    <name evidence="10" type="ORF">GOMPHAMPRED_005265</name>
</gene>
<keyword evidence="11" id="KW-1185">Reference proteome</keyword>
<dbReference type="EMBL" id="CAJPDQ010000031">
    <property type="protein sequence ID" value="CAF9928948.1"/>
    <property type="molecule type" value="Genomic_DNA"/>
</dbReference>
<evidence type="ECO:0000256" key="5">
    <source>
        <dbReference type="ARBA" id="ARBA00023235"/>
    </source>
</evidence>
<dbReference type="InterPro" id="IPR046357">
    <property type="entry name" value="PPIase_dom_sf"/>
</dbReference>
<dbReference type="GO" id="GO:0005783">
    <property type="term" value="C:endoplasmic reticulum"/>
    <property type="evidence" value="ECO:0007669"/>
    <property type="project" value="TreeGrafter"/>
</dbReference>
<name>A0A8H3FWE5_9LECA</name>
<comment type="catalytic activity">
    <reaction evidence="1 6">
        <text>[protein]-peptidylproline (omega=180) = [protein]-peptidylproline (omega=0)</text>
        <dbReference type="Rhea" id="RHEA:16237"/>
        <dbReference type="Rhea" id="RHEA-COMP:10747"/>
        <dbReference type="Rhea" id="RHEA-COMP:10748"/>
        <dbReference type="ChEBI" id="CHEBI:83833"/>
        <dbReference type="ChEBI" id="CHEBI:83834"/>
        <dbReference type="EC" id="5.2.1.8"/>
    </reaction>
</comment>
<accession>A0A8H3FWE5</accession>
<comment type="function">
    <text evidence="2">PPIases accelerate the folding of proteins. It catalyzes the cis-trans isomerization of proline imidic peptide bonds in oligopeptides.</text>
</comment>
<evidence type="ECO:0000256" key="6">
    <source>
        <dbReference type="PROSITE-ProRule" id="PRU00277"/>
    </source>
</evidence>
<feature type="signal peptide" evidence="8">
    <location>
        <begin position="1"/>
        <end position="19"/>
    </location>
</feature>
<feature type="chain" id="PRO_5034062045" description="peptidylprolyl isomerase" evidence="8">
    <location>
        <begin position="20"/>
        <end position="221"/>
    </location>
</feature>
<feature type="region of interest" description="Disordered" evidence="7">
    <location>
        <begin position="178"/>
        <end position="221"/>
    </location>
</feature>
<reference evidence="10" key="1">
    <citation type="submission" date="2021-03" db="EMBL/GenBank/DDBJ databases">
        <authorList>
            <person name="Tagirdzhanova G."/>
        </authorList>
    </citation>
    <scope>NUCLEOTIDE SEQUENCE</scope>
</reference>
<dbReference type="Proteomes" id="UP000664169">
    <property type="component" value="Unassembled WGS sequence"/>
</dbReference>
<dbReference type="PANTHER" id="PTHR45779">
    <property type="entry name" value="PEPTIDYLPROLYL ISOMERASE"/>
    <property type="match status" value="1"/>
</dbReference>
<organism evidence="10 11">
    <name type="scientific">Gomphillus americanus</name>
    <dbReference type="NCBI Taxonomy" id="1940652"/>
    <lineage>
        <taxon>Eukaryota</taxon>
        <taxon>Fungi</taxon>
        <taxon>Dikarya</taxon>
        <taxon>Ascomycota</taxon>
        <taxon>Pezizomycotina</taxon>
        <taxon>Lecanoromycetes</taxon>
        <taxon>OSLEUM clade</taxon>
        <taxon>Ostropomycetidae</taxon>
        <taxon>Ostropales</taxon>
        <taxon>Graphidaceae</taxon>
        <taxon>Gomphilloideae</taxon>
        <taxon>Gomphillus</taxon>
    </lineage>
</organism>
<dbReference type="SUPFAM" id="SSF54534">
    <property type="entry name" value="FKBP-like"/>
    <property type="match status" value="1"/>
</dbReference>
<dbReference type="InterPro" id="IPR001179">
    <property type="entry name" value="PPIase_FKBP_dom"/>
</dbReference>
<dbReference type="FunFam" id="3.10.50.40:FF:000006">
    <property type="entry name" value="Peptidyl-prolyl cis-trans isomerase"/>
    <property type="match status" value="1"/>
</dbReference>
<evidence type="ECO:0000256" key="2">
    <source>
        <dbReference type="ARBA" id="ARBA00002388"/>
    </source>
</evidence>
<evidence type="ECO:0000313" key="10">
    <source>
        <dbReference type="EMBL" id="CAF9928948.1"/>
    </source>
</evidence>
<feature type="domain" description="PPIase FKBP-type" evidence="9">
    <location>
        <begin position="44"/>
        <end position="132"/>
    </location>
</feature>
<evidence type="ECO:0000256" key="7">
    <source>
        <dbReference type="SAM" id="MobiDB-lite"/>
    </source>
</evidence>
<dbReference type="Pfam" id="PF00254">
    <property type="entry name" value="FKBP_C"/>
    <property type="match status" value="1"/>
</dbReference>
<evidence type="ECO:0000256" key="1">
    <source>
        <dbReference type="ARBA" id="ARBA00000971"/>
    </source>
</evidence>
<dbReference type="EC" id="5.2.1.8" evidence="3 6"/>
<dbReference type="AlphaFoldDB" id="A0A8H3FWE5"/>
<evidence type="ECO:0000256" key="4">
    <source>
        <dbReference type="ARBA" id="ARBA00023110"/>
    </source>
</evidence>
<evidence type="ECO:0000259" key="9">
    <source>
        <dbReference type="PROSITE" id="PS50059"/>
    </source>
</evidence>
<evidence type="ECO:0000313" key="11">
    <source>
        <dbReference type="Proteomes" id="UP000664169"/>
    </source>
</evidence>
<dbReference type="InterPro" id="IPR044609">
    <property type="entry name" value="FKBP2/11"/>
</dbReference>
<sequence>MHASLLPLLLSLLLPLTTAAAAAESELLIDRTLTHKCARATKNGDTINAHYRGTLQATGKEFDASYNRGQPLNFMLGAGRVIKGWDLGLLDMCPGDKRTLTIPPELGYGSRGMGPIPANSVLVFETELVSIAGVEVEPKVVVPKESLAPKEEKVEDVKTADAYMAEAEKAFEEKVLKEKESAAAAGGTGTEAEEPVQQENPQEEVVKEKKAEGTEGVKEEL</sequence>
<evidence type="ECO:0000256" key="8">
    <source>
        <dbReference type="SAM" id="SignalP"/>
    </source>
</evidence>
<keyword evidence="8" id="KW-0732">Signal</keyword>
<dbReference type="PANTHER" id="PTHR45779:SF7">
    <property type="entry name" value="PEPTIDYLPROLYL ISOMERASE"/>
    <property type="match status" value="1"/>
</dbReference>
<dbReference type="OrthoDB" id="1902587at2759"/>
<proteinExistence type="predicted"/>